<feature type="compositionally biased region" description="Polar residues" evidence="1">
    <location>
        <begin position="39"/>
        <end position="64"/>
    </location>
</feature>
<feature type="region of interest" description="Disordered" evidence="1">
    <location>
        <begin position="151"/>
        <end position="215"/>
    </location>
</feature>
<dbReference type="Gene3D" id="1.10.8.10">
    <property type="entry name" value="DNA helicase RuvA subunit, C-terminal domain"/>
    <property type="match status" value="1"/>
</dbReference>
<feature type="region of interest" description="Disordered" evidence="1">
    <location>
        <begin position="382"/>
        <end position="476"/>
    </location>
</feature>
<dbReference type="Gene3D" id="1.25.40.10">
    <property type="entry name" value="Tetratricopeptide repeat domain"/>
    <property type="match status" value="1"/>
</dbReference>
<dbReference type="Gene3D" id="1.10.287.110">
    <property type="entry name" value="DnaJ domain"/>
    <property type="match status" value="1"/>
</dbReference>
<evidence type="ECO:0000313" key="3">
    <source>
        <dbReference type="EMBL" id="KAF6042970.1"/>
    </source>
</evidence>
<dbReference type="AlphaFoldDB" id="A0A8X7NGR4"/>
<dbReference type="InterPro" id="IPR011990">
    <property type="entry name" value="TPR-like_helical_dom_sf"/>
</dbReference>
<feature type="domain" description="UBA" evidence="2">
    <location>
        <begin position="212"/>
        <end position="252"/>
    </location>
</feature>
<organism evidence="3 4">
    <name type="scientific">Candida parapsilosis</name>
    <name type="common">Yeast</name>
    <dbReference type="NCBI Taxonomy" id="5480"/>
    <lineage>
        <taxon>Eukaryota</taxon>
        <taxon>Fungi</taxon>
        <taxon>Dikarya</taxon>
        <taxon>Ascomycota</taxon>
        <taxon>Saccharomycotina</taxon>
        <taxon>Pichiomycetes</taxon>
        <taxon>Debaryomycetaceae</taxon>
        <taxon>Candida/Lodderomyces clade</taxon>
        <taxon>Candida</taxon>
    </lineage>
</organism>
<feature type="compositionally biased region" description="Low complexity" evidence="1">
    <location>
        <begin position="673"/>
        <end position="706"/>
    </location>
</feature>
<evidence type="ECO:0000313" key="4">
    <source>
        <dbReference type="Proteomes" id="UP000590412"/>
    </source>
</evidence>
<feature type="compositionally biased region" description="Low complexity" evidence="1">
    <location>
        <begin position="65"/>
        <end position="75"/>
    </location>
</feature>
<feature type="compositionally biased region" description="Polar residues" evidence="1">
    <location>
        <begin position="76"/>
        <end position="100"/>
    </location>
</feature>
<dbReference type="Proteomes" id="UP000590412">
    <property type="component" value="Unassembled WGS sequence"/>
</dbReference>
<feature type="compositionally biased region" description="Polar residues" evidence="1">
    <location>
        <begin position="189"/>
        <end position="204"/>
    </location>
</feature>
<dbReference type="OrthoDB" id="1717591at2759"/>
<comment type="caution">
    <text evidence="3">The sequence shown here is derived from an EMBL/GenBank/DDBJ whole genome shotgun (WGS) entry which is preliminary data.</text>
</comment>
<accession>A0A8X7NGR4</accession>
<dbReference type="InterPro" id="IPR052769">
    <property type="entry name" value="TPR_domain_protein"/>
</dbReference>
<reference evidence="3" key="1">
    <citation type="submission" date="2020-03" db="EMBL/GenBank/DDBJ databases">
        <title>FDA dAtabase for Regulatory Grade micrObial Sequences (FDA-ARGOS): Supporting development and validation of Infectious Disease Dx tests.</title>
        <authorList>
            <person name="Campos J."/>
            <person name="Goldberg B."/>
            <person name="Tallon L."/>
            <person name="Sadzewicz L."/>
            <person name="Vavikolanu K."/>
            <person name="Mehta A."/>
            <person name="Aluvathingal J."/>
            <person name="Nadendla S."/>
            <person name="Nandy P."/>
            <person name="Geyer C."/>
            <person name="Yan Y."/>
            <person name="Sichtig H."/>
        </authorList>
    </citation>
    <scope>NUCLEOTIDE SEQUENCE [LARGE SCALE GENOMIC DNA]</scope>
    <source>
        <strain evidence="3">FDAARGOS_652</strain>
    </source>
</reference>
<dbReference type="SUPFAM" id="SSF46565">
    <property type="entry name" value="Chaperone J-domain"/>
    <property type="match status" value="1"/>
</dbReference>
<feature type="region of interest" description="Disordered" evidence="1">
    <location>
        <begin position="655"/>
        <end position="708"/>
    </location>
</feature>
<feature type="compositionally biased region" description="Low complexity" evidence="1">
    <location>
        <begin position="414"/>
        <end position="434"/>
    </location>
</feature>
<feature type="region of interest" description="Disordered" evidence="1">
    <location>
        <begin position="36"/>
        <end position="109"/>
    </location>
</feature>
<dbReference type="InterPro" id="IPR036869">
    <property type="entry name" value="J_dom_sf"/>
</dbReference>
<dbReference type="PROSITE" id="PS50030">
    <property type="entry name" value="UBA"/>
    <property type="match status" value="1"/>
</dbReference>
<dbReference type="SUPFAM" id="SSF48452">
    <property type="entry name" value="TPR-like"/>
    <property type="match status" value="1"/>
</dbReference>
<sequence length="826" mass="91048">MPPKKDAFADLFQSASTTKNSGVNSRLNKLSLVERQKLEQQQGSTHSLNSSWSNLDILSPQPTRGGNSNSNNNGSQLASARSSNLVSAVGSQSNTPQATVDDSDPFAIFNKTSNEDVNRHTAQPVSTQASAATPQEMSLLDDDFVDLFPQQKKLQQQQQQQQPQKPSEPAEPVPLVKTPRPEGMPARSNAPSTRASRSNASTPRSSNGNSSSSKDHTLAELVDIGFMIEDANDAIAHSGTDLQKCVNYIMNKNTSQSQSRTNSRTRANTENDEETDDPILGKRPDSINLNELGNNLFQKANTFINFSKRKVMENIEQLNNGSVSPFEFGRGSNNGSASPNLPEWMRNQAKYKSQAYEKKYGGEDYGEDEDNINQEEIDRFMQKQREKERHRLRQRFDQKISGGSIGDEEGVGRMGRNSVSSSSRSSMSKEASPAPAKPPRPAAKNSFGGEGKSQVSPEAVAKAPTNKKEQAPPPAEEVDLLGIGAQKSGVIATPSDLRDTSPLNQFIETDYTTHKTRATEAFKTGDYATALESYTTCLSILPPKHELRVVMNSNLALTNKLQGHLKQSLENVEQALSLMQLEECDVKNNNSSSSRGATPQLAGKSVKYWYLKVVIVKAEVLELLEKYELALKTYNLLVQKLGCVDKKVMDGKRRVDRIVNPDSYKPTKPTPKPSTTASTTTSKSSTPKPATTSTKATTTKPNRTTSIATEVELDPLAVDEINNSITQWAQSKNNDLRQMLINLQVIIPPNSITITPKLLTLTLNDLVLPKQVKLNYMKVISSIHPDKLASQLSKQSKEDKRVQLICNGVFIILNERWEVFRKEENI</sequence>
<dbReference type="InterPro" id="IPR015940">
    <property type="entry name" value="UBA"/>
</dbReference>
<proteinExistence type="predicted"/>
<evidence type="ECO:0000256" key="1">
    <source>
        <dbReference type="SAM" id="MobiDB-lite"/>
    </source>
</evidence>
<dbReference type="EMBL" id="JABWAB010000013">
    <property type="protein sequence ID" value="KAF6042970.1"/>
    <property type="molecule type" value="Genomic_DNA"/>
</dbReference>
<feature type="compositionally biased region" description="Low complexity" evidence="1">
    <location>
        <begin position="151"/>
        <end position="165"/>
    </location>
</feature>
<protein>
    <submittedName>
        <fullName evidence="3">TPR repeat family protein</fullName>
    </submittedName>
</protein>
<feature type="compositionally biased region" description="Basic and acidic residues" evidence="1">
    <location>
        <begin position="382"/>
        <end position="398"/>
    </location>
</feature>
<name>A0A8X7NGR4_CANPA</name>
<feature type="region of interest" description="Disordered" evidence="1">
    <location>
        <begin position="253"/>
        <end position="284"/>
    </location>
</feature>
<feature type="compositionally biased region" description="Low complexity" evidence="1">
    <location>
        <begin position="253"/>
        <end position="268"/>
    </location>
</feature>
<dbReference type="PANTHER" id="PTHR46014:SF1">
    <property type="entry name" value="TETRATRICOPEPTIDE REPEAT PROTEIN 1"/>
    <property type="match status" value="1"/>
</dbReference>
<dbReference type="PANTHER" id="PTHR46014">
    <property type="entry name" value="TETRATRICOPEPTIDE REPEAT PROTEIN 1"/>
    <property type="match status" value="1"/>
</dbReference>
<evidence type="ECO:0000259" key="2">
    <source>
        <dbReference type="PROSITE" id="PS50030"/>
    </source>
</evidence>
<gene>
    <name evidence="3" type="ORF">FOB60_005724</name>
</gene>